<dbReference type="InterPro" id="IPR051057">
    <property type="entry name" value="PI-PLC_domain"/>
</dbReference>
<dbReference type="SUPFAM" id="SSF51695">
    <property type="entry name" value="PLC-like phosphodiesterases"/>
    <property type="match status" value="1"/>
</dbReference>
<sequence>MPSKGVDYYSYIAIPGATIKFSGPKVGSTTSSSNNFTKSHLEIESSNLPWYTYTGTFDWQIIVNGSVVYSRSQDISSLTGNLEDGGDFQNMMVTPAVDTSSYAITYGFYDAGSGVASLTNHDQSWVTIIPNLSAWMGNVAPVSSAQANEPFSTFVLAAAHDAGMNTMGGVSIVTTGAALAIIIAELITLLPIAEIAALLAANATDIMEDLAMTQKDSFTSMLNNGVRYFDFRPAYLLPGLRNVVPSGEDTLYHTHLVIPGARFDSFLKEVVTFLTANPTEIVVIRTCSDGIKVCDIPDAATITQFANNALSGSGLTLGDSSCFQTSIATLRSQGKRLILVQNNSKYDSYSDGAYATLDPSTIIKNFEAMNTGGQAGHDFTVLQCQGTAEGITGVLAYGAVAANGSTSPLMSTKAQFDITTLPWIQANALKNLTAKQNIMIMNDFIDGATTYTAYQLSQTRFAPAAAAAQQVKAQKLLEAYASRETLLKGIVAKHTAQVSAAQASKEDAESLEVLKAAQAEAEAVRKAQEQVVAVAAKNAAALKA</sequence>
<dbReference type="Gene3D" id="3.20.20.190">
    <property type="entry name" value="Phosphatidylinositol (PI) phosphodiesterase"/>
    <property type="match status" value="1"/>
</dbReference>
<evidence type="ECO:0008006" key="3">
    <source>
        <dbReference type="Google" id="ProtNLM"/>
    </source>
</evidence>
<gene>
    <name evidence="1" type="ORF">SCHPADRAFT_827137</name>
</gene>
<dbReference type="InParanoid" id="A0A0H2SAW2"/>
<protein>
    <recommendedName>
        <fullName evidence="3">PLC-like phosphodiesterase</fullName>
    </recommendedName>
</protein>
<evidence type="ECO:0000313" key="1">
    <source>
        <dbReference type="EMBL" id="KLO14006.1"/>
    </source>
</evidence>
<name>A0A0H2SAW2_9AGAM</name>
<dbReference type="PANTHER" id="PTHR13593:SF146">
    <property type="entry name" value="PLC-LIKE PHOSPHODIESTERASE"/>
    <property type="match status" value="1"/>
</dbReference>
<dbReference type="OrthoDB" id="3237763at2759"/>
<dbReference type="GO" id="GO:0006629">
    <property type="term" value="P:lipid metabolic process"/>
    <property type="evidence" value="ECO:0007669"/>
    <property type="project" value="InterPro"/>
</dbReference>
<accession>A0A0H2SAW2</accession>
<evidence type="ECO:0000313" key="2">
    <source>
        <dbReference type="Proteomes" id="UP000053477"/>
    </source>
</evidence>
<dbReference type="PANTHER" id="PTHR13593">
    <property type="match status" value="1"/>
</dbReference>
<proteinExistence type="predicted"/>
<reference evidence="1 2" key="1">
    <citation type="submission" date="2015-04" db="EMBL/GenBank/DDBJ databases">
        <title>Complete genome sequence of Schizopora paradoxa KUC8140, a cosmopolitan wood degrader in East Asia.</title>
        <authorList>
            <consortium name="DOE Joint Genome Institute"/>
            <person name="Min B."/>
            <person name="Park H."/>
            <person name="Jang Y."/>
            <person name="Kim J.-J."/>
            <person name="Kim K.H."/>
            <person name="Pangilinan J."/>
            <person name="Lipzen A."/>
            <person name="Riley R."/>
            <person name="Grigoriev I.V."/>
            <person name="Spatafora J.W."/>
            <person name="Choi I.-G."/>
        </authorList>
    </citation>
    <scope>NUCLEOTIDE SEQUENCE [LARGE SCALE GENOMIC DNA]</scope>
    <source>
        <strain evidence="1 2">KUC8140</strain>
    </source>
</reference>
<keyword evidence="2" id="KW-1185">Reference proteome</keyword>
<dbReference type="GO" id="GO:0008081">
    <property type="term" value="F:phosphoric diester hydrolase activity"/>
    <property type="evidence" value="ECO:0007669"/>
    <property type="project" value="InterPro"/>
</dbReference>
<dbReference type="Proteomes" id="UP000053477">
    <property type="component" value="Unassembled WGS sequence"/>
</dbReference>
<dbReference type="EMBL" id="KQ085950">
    <property type="protein sequence ID" value="KLO14006.1"/>
    <property type="molecule type" value="Genomic_DNA"/>
</dbReference>
<dbReference type="InterPro" id="IPR017946">
    <property type="entry name" value="PLC-like_Pdiesterase_TIM-brl"/>
</dbReference>
<organism evidence="1 2">
    <name type="scientific">Schizopora paradoxa</name>
    <dbReference type="NCBI Taxonomy" id="27342"/>
    <lineage>
        <taxon>Eukaryota</taxon>
        <taxon>Fungi</taxon>
        <taxon>Dikarya</taxon>
        <taxon>Basidiomycota</taxon>
        <taxon>Agaricomycotina</taxon>
        <taxon>Agaricomycetes</taxon>
        <taxon>Hymenochaetales</taxon>
        <taxon>Schizoporaceae</taxon>
        <taxon>Schizopora</taxon>
    </lineage>
</organism>
<dbReference type="AlphaFoldDB" id="A0A0H2SAW2"/>